<accession>A0ACD5APW5</accession>
<protein>
    <submittedName>
        <fullName evidence="1">FAD-binding oxidoreductase</fullName>
        <ecNumber evidence="1">1.-.-.-</ecNumber>
    </submittedName>
</protein>
<dbReference type="EMBL" id="CP146022">
    <property type="protein sequence ID" value="WWQ69242.1"/>
    <property type="molecule type" value="Genomic_DNA"/>
</dbReference>
<dbReference type="EC" id="1.-.-.-" evidence="1"/>
<reference evidence="1" key="1">
    <citation type="journal article" date="2025" name="Int. J. Syst. Evol. Microbiol.">
        <title>Streptomyces citrinus sp. nov., with yellow diffusible pigment.</title>
        <authorList>
            <person name="He Y."/>
            <person name="Yang E."/>
            <person name="Xu J."/>
            <person name="Sun Y."/>
            <person name="Sun L."/>
        </authorList>
    </citation>
    <scope>NUCLEOTIDE SEQUENCE</scope>
    <source>
        <strain evidence="1">Q6</strain>
    </source>
</reference>
<proteinExistence type="predicted"/>
<evidence type="ECO:0000313" key="1">
    <source>
        <dbReference type="EMBL" id="WWQ69242.1"/>
    </source>
</evidence>
<sequence length="257" mass="27026">MVRRAPLRTGPARRRRAARRRDALRRPRHRTAARRRTGHRGGRGERRTAADTVVNCAGPGADRLAALAGVRLPLRRVPGLVAESRPLPGGPLTAILTAPGIDLRPTPDGGVLSLSWEVDARLDGTALDGLPQELHERATTIVPALRAAPVADARIGVRPVPVDGLPLIGEALGAPGLYHLVSHSGVTLAPVLGRLAAQEITTGGTAPELAAYRPDRRLPGDVHDENLRAMNARGPNGQVPDHGPGTSTANPKSQGQV</sequence>
<dbReference type="Proteomes" id="UP001432251">
    <property type="component" value="Chromosome"/>
</dbReference>
<keyword evidence="1" id="KW-0560">Oxidoreductase</keyword>
<keyword evidence="2" id="KW-1185">Reference proteome</keyword>
<gene>
    <name evidence="1" type="ORF">V2W30_36730</name>
</gene>
<organism evidence="1 2">
    <name type="scientific">Streptomyces citrinus</name>
    <dbReference type="NCBI Taxonomy" id="3118173"/>
    <lineage>
        <taxon>Bacteria</taxon>
        <taxon>Bacillati</taxon>
        <taxon>Actinomycetota</taxon>
        <taxon>Actinomycetes</taxon>
        <taxon>Kitasatosporales</taxon>
        <taxon>Streptomycetaceae</taxon>
        <taxon>Streptomyces</taxon>
    </lineage>
</organism>
<name>A0ACD5APW5_9ACTN</name>
<evidence type="ECO:0000313" key="2">
    <source>
        <dbReference type="Proteomes" id="UP001432251"/>
    </source>
</evidence>